<protein>
    <recommendedName>
        <fullName evidence="2">Circumsporozoite protein</fullName>
    </recommendedName>
</protein>
<feature type="compositionally biased region" description="Low complexity" evidence="7">
    <location>
        <begin position="908"/>
        <end position="1208"/>
    </location>
</feature>
<feature type="region of interest" description="Disordered" evidence="7">
    <location>
        <begin position="903"/>
        <end position="1217"/>
    </location>
</feature>
<evidence type="ECO:0000256" key="6">
    <source>
        <dbReference type="ARBA" id="ARBA00045806"/>
    </source>
</evidence>
<feature type="compositionally biased region" description="Basic and acidic residues" evidence="7">
    <location>
        <begin position="648"/>
        <end position="661"/>
    </location>
</feature>
<proteinExistence type="inferred from homology"/>
<evidence type="ECO:0000256" key="2">
    <source>
        <dbReference type="ARBA" id="ARBA00021911"/>
    </source>
</evidence>
<evidence type="ECO:0000256" key="3">
    <source>
        <dbReference type="ARBA" id="ARBA00022522"/>
    </source>
</evidence>
<dbReference type="PANTHER" id="PTHR44826:SF3">
    <property type="entry name" value="SPORE COAT PROTEIN SP85"/>
    <property type="match status" value="1"/>
</dbReference>
<feature type="region of interest" description="Disordered" evidence="7">
    <location>
        <begin position="619"/>
        <end position="670"/>
    </location>
</feature>
<sequence length="1217" mass="129126">MMLLRPITRFSLLCILPALAIASSASSSLDSHRLLQSTDVLSHIQSEHSKGNSHPSFTLSLNNIEVEVIQSNNAILPSTWYSIHDRTTRQVGHLGYYHLVSKREGEFVLLNVNREDGEVNGIVKQFDGEWITVNNGLVDDRKRDLRIPRYSDALPDRQLQAFHSDYFYQIDLHLDIDYELVKINGGSLCNVFNYINALITAANVVLEREVMTHINVKYIRQTDFYDDVYSTFDALDKMKREMTEVQWHIEGIDLHYALLGKELSGGLGNRSGVGFIEDSLCDSSKGFGVVSGLEGGFDDLDERLGSDLKRFMYAIGHNIGKGKVVSGELESLLFTFGGHWSGLRKMDDIESWVPSVSNEDDFITGECFSMTSHHSDTSLSLKRVSVNRAVSKSPSASPTYLPSYNPTWAPTIYPTMKPTHSKAGKDSKGAKDSKSGKDDDDSKAGKEAKIVGYERDFRAVENVEVAPEFTINWVQTSSPTYFPSSWYPTYLPSSTPIYNPTVSEAGDTTTSTSVTTATSKASKEGNDLTDETDSKSSKTSDTIDSKSSKTSPDPTTSGKTSKATDGNDVEAAPGLLIDLIKSNAPTNSPSYFPTYFPTASNSPSAGGTTVIPTVMGKASKEGNGIVDGSNSKSSKPSDGNASKSSKTATDDNDAKSSKETSDNSINSKSGKIEAIHDNKISFSRSDADHEINFVIKRKRSRSAAAPLAVKKAKNKKPEGKSGKTPKPKSSKDPKEPKETKKPTRKPKPTSKPFSKPTTSPTSSAPTSKPSSTVNVAVLDYVVDICYPGCGNFTSTYNNTFKDMIMKYVPCGNTTNTSCTVVITNEQSSQCSLCNITTASRRLRFLEVREALSSSITFRIESSTLLNETIVTSNLNNNIGNMTNDLVFNNVTFRIGDNFTYVRTQQTASPSKSPVTSAPSTSPSHSPSKSPSTAPSSSPRSKVSKSPSTWPSKSPSISPNTQPSTNSPSKSPSSSPSISPSTAPSSSPSTAPSKSPSKSPSTGPSTSPSTSPISTSSPSKSPSISPNTQPSTNSPSKSPSSSPSISPSTAPSSSPSTAPSKSPSKSPSTGPSTSPSTSPISTSSPSKSPSISPNTQPSTNSPSKSPSSSPSISPSTAPSSSPSTAPSKSPSKSPSTGPSTSPSTSPISTSSPSSSSPSTGPSQSPSKSPSKSPSISPSLTPSRSLSKSPSTSPSTSPSKSPTNSPSTSPSKPPMNKPV</sequence>
<dbReference type="InterPro" id="IPR051860">
    <property type="entry name" value="Plasmodium_CSP_Invasion"/>
</dbReference>
<comment type="function">
    <text evidence="6">Essential sporozoite protein. In the mosquito vector, required for sporozoite development in the oocyst, migration through the vector hemolymph and entry into the vector salivary glands. In the vertebrate host, required for sporozoite migration through the host dermis and infection of host hepatocytes. Binds to highly sulfated heparan sulfate proteoglycans (HSPGs) on the surface of host hepatocytes.</text>
</comment>
<feature type="region of interest" description="Disordered" evidence="7">
    <location>
        <begin position="700"/>
        <end position="770"/>
    </location>
</feature>
<comment type="caution">
    <text evidence="9">The sequence shown here is derived from an EMBL/GenBank/DDBJ whole genome shotgun (WGS) entry which is preliminary data.</text>
</comment>
<keyword evidence="3" id="KW-0748">Sporozoite</keyword>
<gene>
    <name evidence="9" type="ORF">ACHAWO_008417</name>
</gene>
<evidence type="ECO:0000313" key="9">
    <source>
        <dbReference type="EMBL" id="KAL3776772.1"/>
    </source>
</evidence>
<feature type="compositionally biased region" description="Polar residues" evidence="7">
    <location>
        <begin position="628"/>
        <end position="647"/>
    </location>
</feature>
<evidence type="ECO:0000256" key="7">
    <source>
        <dbReference type="SAM" id="MobiDB-lite"/>
    </source>
</evidence>
<accession>A0ABD3NM54</accession>
<keyword evidence="10" id="KW-1185">Reference proteome</keyword>
<comment type="function">
    <text evidence="5">In the vertebrate host, binds to highly sulfated heparan sulfate proteoglycans (HSPGs) on the surface of host hepatocytes and is required for sporozoite invasion of the host hepatocytes.</text>
</comment>
<dbReference type="Proteomes" id="UP001530400">
    <property type="component" value="Unassembled WGS sequence"/>
</dbReference>
<evidence type="ECO:0000256" key="4">
    <source>
        <dbReference type="ARBA" id="ARBA00022737"/>
    </source>
</evidence>
<feature type="compositionally biased region" description="Basic and acidic residues" evidence="7">
    <location>
        <begin position="521"/>
        <end position="547"/>
    </location>
</feature>
<feature type="region of interest" description="Disordered" evidence="7">
    <location>
        <begin position="502"/>
        <end position="568"/>
    </location>
</feature>
<feature type="compositionally biased region" description="Low complexity" evidence="7">
    <location>
        <begin position="548"/>
        <end position="561"/>
    </location>
</feature>
<feature type="signal peptide" evidence="8">
    <location>
        <begin position="1"/>
        <end position="22"/>
    </location>
</feature>
<comment type="similarity">
    <text evidence="1">Belongs to the plasmodium circumsporozoite protein family.</text>
</comment>
<evidence type="ECO:0000256" key="5">
    <source>
        <dbReference type="ARBA" id="ARBA00033726"/>
    </source>
</evidence>
<feature type="compositionally biased region" description="Basic and acidic residues" evidence="7">
    <location>
        <begin position="729"/>
        <end position="741"/>
    </location>
</feature>
<evidence type="ECO:0000256" key="1">
    <source>
        <dbReference type="ARBA" id="ARBA00006241"/>
    </source>
</evidence>
<feature type="compositionally biased region" description="Basic and acidic residues" evidence="7">
    <location>
        <begin position="423"/>
        <end position="445"/>
    </location>
</feature>
<keyword evidence="8" id="KW-0732">Signal</keyword>
<dbReference type="AlphaFoldDB" id="A0ABD3NM54"/>
<reference evidence="9 10" key="1">
    <citation type="submission" date="2024-10" db="EMBL/GenBank/DDBJ databases">
        <title>Updated reference genomes for cyclostephanoid diatoms.</title>
        <authorList>
            <person name="Roberts W.R."/>
            <person name="Alverson A.J."/>
        </authorList>
    </citation>
    <scope>NUCLEOTIDE SEQUENCE [LARGE SCALE GENOMIC DNA]</scope>
    <source>
        <strain evidence="9 10">AJA010-31</strain>
    </source>
</reference>
<dbReference type="PANTHER" id="PTHR44826">
    <property type="entry name" value="SPORE COAT PROTEIN SP85"/>
    <property type="match status" value="1"/>
</dbReference>
<organism evidence="9 10">
    <name type="scientific">Cyclotella atomus</name>
    <dbReference type="NCBI Taxonomy" id="382360"/>
    <lineage>
        <taxon>Eukaryota</taxon>
        <taxon>Sar</taxon>
        <taxon>Stramenopiles</taxon>
        <taxon>Ochrophyta</taxon>
        <taxon>Bacillariophyta</taxon>
        <taxon>Coscinodiscophyceae</taxon>
        <taxon>Thalassiosirophycidae</taxon>
        <taxon>Stephanodiscales</taxon>
        <taxon>Stephanodiscaceae</taxon>
        <taxon>Cyclotella</taxon>
    </lineage>
</organism>
<feature type="compositionally biased region" description="Low complexity" evidence="7">
    <location>
        <begin position="508"/>
        <end position="520"/>
    </location>
</feature>
<feature type="region of interest" description="Disordered" evidence="7">
    <location>
        <begin position="415"/>
        <end position="445"/>
    </location>
</feature>
<evidence type="ECO:0000256" key="8">
    <source>
        <dbReference type="SAM" id="SignalP"/>
    </source>
</evidence>
<dbReference type="EMBL" id="JALLPJ020001081">
    <property type="protein sequence ID" value="KAL3776772.1"/>
    <property type="molecule type" value="Genomic_DNA"/>
</dbReference>
<feature type="compositionally biased region" description="Low complexity" evidence="7">
    <location>
        <begin position="750"/>
        <end position="770"/>
    </location>
</feature>
<keyword evidence="4" id="KW-0677">Repeat</keyword>
<feature type="chain" id="PRO_5044804573" description="Circumsporozoite protein" evidence="8">
    <location>
        <begin position="23"/>
        <end position="1217"/>
    </location>
</feature>
<evidence type="ECO:0000313" key="10">
    <source>
        <dbReference type="Proteomes" id="UP001530400"/>
    </source>
</evidence>
<name>A0ABD3NM54_9STRA</name>
<dbReference type="Pfam" id="PF13582">
    <property type="entry name" value="Reprolysin_3"/>
    <property type="match status" value="1"/>
</dbReference>